<proteinExistence type="inferred from homology"/>
<dbReference type="SUPFAM" id="SSF52540">
    <property type="entry name" value="P-loop containing nucleoside triphosphate hydrolases"/>
    <property type="match status" value="1"/>
</dbReference>
<evidence type="ECO:0000256" key="8">
    <source>
        <dbReference type="RuleBase" id="RU365104"/>
    </source>
</evidence>
<keyword evidence="11" id="KW-1185">Reference proteome</keyword>
<accession>A0ABP7EIN4</accession>
<dbReference type="PANTHER" id="PTHR43553:SF27">
    <property type="entry name" value="ENERGY-COUPLING FACTOR TRANSPORTER ATP-BINDING PROTEIN ECFA2"/>
    <property type="match status" value="1"/>
</dbReference>
<protein>
    <recommendedName>
        <fullName evidence="8">Energy-coupling factor transporter ATP-binding protein EcfA2</fullName>
        <ecNumber evidence="8">7.-.-.-</ecNumber>
    </recommendedName>
</protein>
<evidence type="ECO:0000256" key="4">
    <source>
        <dbReference type="ARBA" id="ARBA00022741"/>
    </source>
</evidence>
<evidence type="ECO:0000256" key="5">
    <source>
        <dbReference type="ARBA" id="ARBA00022840"/>
    </source>
</evidence>
<sequence>MKLHIEDLTVVYHQNTPFEHLALNNITTTFEEGIYYGVVGHTGSGKSTLIQTLNGLLLPSSGTVYAGDLALRKKTKYKYVHEVKKHVGMVFQFPEHQLFEETVLKDVMFGPKNMGLDEEDARSKAQYYLELMNVDNSLFKESPFELSGGQMRKVAIAGILAMEPEILILDEPTAGLDPKSHSETMRLFQQIHRDMGITIILVTHDMNDVFEYTDQVKLLSGGNLVREGRTEDLLMDPRMLENNALEPPDIVRLMKDLERKGRAFRSIPRNIEEFIALYKERRSADAE</sequence>
<keyword evidence="2 8" id="KW-0813">Transport</keyword>
<comment type="similarity">
    <text evidence="8">Belongs to the ABC transporter superfamily. Energy-coupling factor EcfA family.</text>
</comment>
<evidence type="ECO:0000259" key="9">
    <source>
        <dbReference type="PROSITE" id="PS50893"/>
    </source>
</evidence>
<dbReference type="Gene3D" id="3.40.50.300">
    <property type="entry name" value="P-loop containing nucleotide triphosphate hydrolases"/>
    <property type="match status" value="1"/>
</dbReference>
<comment type="function">
    <text evidence="8">ATP-binding (A) component of a common energy-coupling factor (ECF) ABC-transporter complex.</text>
</comment>
<dbReference type="Pfam" id="PF00005">
    <property type="entry name" value="ABC_tran"/>
    <property type="match status" value="1"/>
</dbReference>
<dbReference type="Proteomes" id="UP001500920">
    <property type="component" value="Unassembled WGS sequence"/>
</dbReference>
<dbReference type="PANTHER" id="PTHR43553">
    <property type="entry name" value="HEAVY METAL TRANSPORTER"/>
    <property type="match status" value="1"/>
</dbReference>
<comment type="subunit">
    <text evidence="8">Forms a stable energy-coupling factor (ECF) transporter complex composed of 2 membrane-embedded substrate-binding proteins (S component), 2 ATP-binding proteins (A component) and 2 transmembrane proteins (T component).</text>
</comment>
<dbReference type="RefSeq" id="WP_344701540.1">
    <property type="nucleotide sequence ID" value="NZ_BAABCK010000014.1"/>
</dbReference>
<organism evidence="10 11">
    <name type="scientific">Salinicoccus jeotgali</name>
    <dbReference type="NCBI Taxonomy" id="381634"/>
    <lineage>
        <taxon>Bacteria</taxon>
        <taxon>Bacillati</taxon>
        <taxon>Bacillota</taxon>
        <taxon>Bacilli</taxon>
        <taxon>Bacillales</taxon>
        <taxon>Staphylococcaceae</taxon>
        <taxon>Salinicoccus</taxon>
    </lineage>
</organism>
<keyword evidence="5 8" id="KW-0067">ATP-binding</keyword>
<dbReference type="InterPro" id="IPR003439">
    <property type="entry name" value="ABC_transporter-like_ATP-bd"/>
</dbReference>
<dbReference type="InterPro" id="IPR017871">
    <property type="entry name" value="ABC_transporter-like_CS"/>
</dbReference>
<dbReference type="InterPro" id="IPR015856">
    <property type="entry name" value="ABC_transpr_CbiO/EcfA_su"/>
</dbReference>
<comment type="subcellular location">
    <subcellularLocation>
        <location evidence="1 8">Cell membrane</location>
        <topology evidence="1 8">Peripheral membrane protein</topology>
    </subcellularLocation>
</comment>
<evidence type="ECO:0000256" key="1">
    <source>
        <dbReference type="ARBA" id="ARBA00004202"/>
    </source>
</evidence>
<gene>
    <name evidence="10" type="ORF">GCM10022378_07290</name>
</gene>
<name>A0ABP7EIN4_9STAP</name>
<evidence type="ECO:0000256" key="7">
    <source>
        <dbReference type="ARBA" id="ARBA00023136"/>
    </source>
</evidence>
<dbReference type="PROSITE" id="PS00211">
    <property type="entry name" value="ABC_TRANSPORTER_1"/>
    <property type="match status" value="1"/>
</dbReference>
<dbReference type="SMART" id="SM00382">
    <property type="entry name" value="AAA"/>
    <property type="match status" value="1"/>
</dbReference>
<keyword evidence="3 8" id="KW-1003">Cell membrane</keyword>
<evidence type="ECO:0000313" key="11">
    <source>
        <dbReference type="Proteomes" id="UP001500920"/>
    </source>
</evidence>
<feature type="domain" description="ABC transporter" evidence="9">
    <location>
        <begin position="3"/>
        <end position="246"/>
    </location>
</feature>
<dbReference type="EC" id="7.-.-.-" evidence="8"/>
<dbReference type="InterPro" id="IPR030946">
    <property type="entry name" value="EcfA2"/>
</dbReference>
<dbReference type="InterPro" id="IPR050095">
    <property type="entry name" value="ECF_ABC_transporter_ATP-bd"/>
</dbReference>
<evidence type="ECO:0000256" key="3">
    <source>
        <dbReference type="ARBA" id="ARBA00022475"/>
    </source>
</evidence>
<dbReference type="EMBL" id="BAABCK010000014">
    <property type="protein sequence ID" value="GAA3719702.1"/>
    <property type="molecule type" value="Genomic_DNA"/>
</dbReference>
<keyword evidence="7 8" id="KW-0472">Membrane</keyword>
<dbReference type="CDD" id="cd03225">
    <property type="entry name" value="ABC_cobalt_CbiO_domain1"/>
    <property type="match status" value="1"/>
</dbReference>
<evidence type="ECO:0000256" key="2">
    <source>
        <dbReference type="ARBA" id="ARBA00022448"/>
    </source>
</evidence>
<dbReference type="NCBIfam" id="TIGR04521">
    <property type="entry name" value="ECF_ATPase_2"/>
    <property type="match status" value="1"/>
</dbReference>
<dbReference type="InterPro" id="IPR027417">
    <property type="entry name" value="P-loop_NTPase"/>
</dbReference>
<evidence type="ECO:0000256" key="6">
    <source>
        <dbReference type="ARBA" id="ARBA00022967"/>
    </source>
</evidence>
<keyword evidence="6" id="KW-1278">Translocase</keyword>
<dbReference type="PROSITE" id="PS50893">
    <property type="entry name" value="ABC_TRANSPORTER_2"/>
    <property type="match status" value="1"/>
</dbReference>
<keyword evidence="4 8" id="KW-0547">Nucleotide-binding</keyword>
<evidence type="ECO:0000313" key="10">
    <source>
        <dbReference type="EMBL" id="GAA3719702.1"/>
    </source>
</evidence>
<comment type="caution">
    <text evidence="10">The sequence shown here is derived from an EMBL/GenBank/DDBJ whole genome shotgun (WGS) entry which is preliminary data.</text>
</comment>
<reference evidence="11" key="1">
    <citation type="journal article" date="2019" name="Int. J. Syst. Evol. Microbiol.">
        <title>The Global Catalogue of Microorganisms (GCM) 10K type strain sequencing project: providing services to taxonomists for standard genome sequencing and annotation.</title>
        <authorList>
            <consortium name="The Broad Institute Genomics Platform"/>
            <consortium name="The Broad Institute Genome Sequencing Center for Infectious Disease"/>
            <person name="Wu L."/>
            <person name="Ma J."/>
        </authorList>
    </citation>
    <scope>NUCLEOTIDE SEQUENCE [LARGE SCALE GENOMIC DNA]</scope>
    <source>
        <strain evidence="11">JCM 16981</strain>
    </source>
</reference>
<dbReference type="InterPro" id="IPR003593">
    <property type="entry name" value="AAA+_ATPase"/>
</dbReference>